<dbReference type="NCBIfam" id="TIGR01988">
    <property type="entry name" value="Ubi-OHases"/>
    <property type="match status" value="1"/>
</dbReference>
<keyword evidence="9 11" id="KW-0496">Mitochondrion</keyword>
<comment type="cofactor">
    <cofactor evidence="1 11">
        <name>FAD</name>
        <dbReference type="ChEBI" id="CHEBI:57692"/>
    </cofactor>
</comment>
<comment type="catalytic activity">
    <reaction evidence="11">
        <text>a 2-methoxy-6-(all-trans-polyprenyl)phenol + 2 reduced [2Fe-2S]-[ferredoxin] + O2 + 2 H(+) = a 2-methoxy-6-(all-trans-polyprenyl)benzene-1,4-diol + 2 oxidized [2Fe-2S]-[ferredoxin] + H2O</text>
        <dbReference type="Rhea" id="RHEA:81183"/>
        <dbReference type="Rhea" id="RHEA-COMP:9551"/>
        <dbReference type="Rhea" id="RHEA-COMP:10000"/>
        <dbReference type="Rhea" id="RHEA-COMP:10001"/>
        <dbReference type="Rhea" id="RHEA-COMP:10858"/>
        <dbReference type="ChEBI" id="CHEBI:15377"/>
        <dbReference type="ChEBI" id="CHEBI:15378"/>
        <dbReference type="ChEBI" id="CHEBI:15379"/>
        <dbReference type="ChEBI" id="CHEBI:33737"/>
        <dbReference type="ChEBI" id="CHEBI:33738"/>
        <dbReference type="ChEBI" id="CHEBI:62731"/>
        <dbReference type="ChEBI" id="CHEBI:84166"/>
        <dbReference type="EC" id="1.14.15.46"/>
    </reaction>
</comment>
<dbReference type="EMBL" id="JH971387">
    <property type="protein sequence ID" value="EKM81870.1"/>
    <property type="molecule type" value="Genomic_DNA"/>
</dbReference>
<dbReference type="InterPro" id="IPR002938">
    <property type="entry name" value="FAD-bd"/>
</dbReference>
<evidence type="ECO:0000259" key="12">
    <source>
        <dbReference type="Pfam" id="PF01494"/>
    </source>
</evidence>
<dbReference type="UniPathway" id="UPA00232"/>
<proteinExistence type="inferred from homology"/>
<dbReference type="InterPro" id="IPR036188">
    <property type="entry name" value="FAD/NAD-bd_sf"/>
</dbReference>
<keyword evidence="10 11" id="KW-0472">Membrane</keyword>
<dbReference type="GO" id="GO:0031314">
    <property type="term" value="C:extrinsic component of mitochondrial inner membrane"/>
    <property type="evidence" value="ECO:0007669"/>
    <property type="project" value="UniProtKB-UniRule"/>
</dbReference>
<evidence type="ECO:0000256" key="3">
    <source>
        <dbReference type="ARBA" id="ARBA00022630"/>
    </source>
</evidence>
<comment type="similarity">
    <text evidence="2 11">Belongs to the UbiH/COQ6 family.</text>
</comment>
<keyword evidence="4 11" id="KW-0831">Ubiquinone biosynthesis</keyword>
<comment type="function">
    <text evidence="11">FAD-dependent monooxygenase required for two non-consecutive steps during ubiquinone biosynthesis. Required for the C5-ring hydroxylation during ubiquinone biosynthesis by catalyzing the hydroxylation of 4-hydroxy-3-(all-trans-polyprenyl)benzoic acid to 3,4-dihydroxy-5-(all-trans-polyprenyl)benzoic acid. Also acts downstream of coq4, for the C1-hydroxylation during ubiquinone biosynthesis by catalyzing the hydroxylation of 2-methoxy-6-(all-trans-polyprenyl)phenol to 2-methoxy-6-(all-trans-polyprenyl)benzene-1,4-diol. The electrons required for the hydroxylation reaction are funneled indirectly to coq6 from NADPH via a ferredoxin/ferredoxin reductase system.</text>
</comment>
<dbReference type="GO" id="GO:0071949">
    <property type="term" value="F:FAD binding"/>
    <property type="evidence" value="ECO:0007669"/>
    <property type="project" value="InterPro"/>
</dbReference>
<dbReference type="InterPro" id="IPR000689">
    <property type="entry name" value="UbQ_mOase_COQ6"/>
</dbReference>
<dbReference type="GO" id="GO:0016712">
    <property type="term" value="F:oxidoreductase activity, acting on paired donors, with incorporation or reduction of molecular oxygen, reduced flavin or flavoprotein as one donor, and incorporation of one atom of oxygen"/>
    <property type="evidence" value="ECO:0007669"/>
    <property type="project" value="UniProtKB-UniRule"/>
</dbReference>
<dbReference type="InterPro" id="IPR010971">
    <property type="entry name" value="UbiH/COQ6"/>
</dbReference>
<evidence type="ECO:0000256" key="11">
    <source>
        <dbReference type="HAMAP-Rule" id="MF_03193"/>
    </source>
</evidence>
<evidence type="ECO:0000256" key="6">
    <source>
        <dbReference type="ARBA" id="ARBA00022827"/>
    </source>
</evidence>
<dbReference type="AlphaFoldDB" id="K5Y207"/>
<keyword evidence="5 11" id="KW-0999">Mitochondrion inner membrane</keyword>
<dbReference type="GO" id="GO:0120538">
    <property type="term" value="F:2-methoxy-6-polyprenolphenol 4-hydroxylase activity"/>
    <property type="evidence" value="ECO:0007669"/>
    <property type="project" value="UniProtKB-EC"/>
</dbReference>
<evidence type="ECO:0000256" key="10">
    <source>
        <dbReference type="ARBA" id="ARBA00023136"/>
    </source>
</evidence>
<comment type="catalytic activity">
    <reaction evidence="11">
        <text>a 4-hydroxy-3-(all-trans-polyprenyl)benzoate + 2 reduced [2Fe-2S]-[ferredoxin] + O2 + 2 H(+) = a 3,4-dihydroxy-5-(all-trans-polyprenyl)benzoate + 2 oxidized [2Fe-2S]-[ferredoxin] + H2O</text>
        <dbReference type="Rhea" id="RHEA:81195"/>
        <dbReference type="Rhea" id="RHEA-COMP:9514"/>
        <dbReference type="Rhea" id="RHEA-COMP:10000"/>
        <dbReference type="Rhea" id="RHEA-COMP:10001"/>
        <dbReference type="Rhea" id="RHEA-COMP:10930"/>
        <dbReference type="ChEBI" id="CHEBI:15377"/>
        <dbReference type="ChEBI" id="CHEBI:15378"/>
        <dbReference type="ChEBI" id="CHEBI:15379"/>
        <dbReference type="ChEBI" id="CHEBI:33737"/>
        <dbReference type="ChEBI" id="CHEBI:33738"/>
        <dbReference type="ChEBI" id="CHEBI:64694"/>
        <dbReference type="ChEBI" id="CHEBI:78396"/>
        <dbReference type="EC" id="1.14.15.45"/>
    </reaction>
</comment>
<evidence type="ECO:0000256" key="8">
    <source>
        <dbReference type="ARBA" id="ARBA00023033"/>
    </source>
</evidence>
<dbReference type="InterPro" id="IPR018168">
    <property type="entry name" value="Ubi_Hdrlase_CS"/>
</dbReference>
<dbReference type="GeneID" id="18829183"/>
<dbReference type="Proteomes" id="UP000008493">
    <property type="component" value="Unassembled WGS sequence"/>
</dbReference>
<dbReference type="OrthoDB" id="683240at2759"/>
<dbReference type="Gene3D" id="3.50.50.60">
    <property type="entry name" value="FAD/NAD(P)-binding domain"/>
    <property type="match status" value="2"/>
</dbReference>
<evidence type="ECO:0000313" key="13">
    <source>
        <dbReference type="EMBL" id="EKM81870.1"/>
    </source>
</evidence>
<keyword evidence="8 11" id="KW-0503">Monooxygenase</keyword>
<reference evidence="14" key="1">
    <citation type="journal article" date="2012" name="Proc. Natl. Acad. Sci. U.S.A.">
        <title>Genome sequence of the button mushroom Agaricus bisporus reveals mechanisms governing adaptation to a humic-rich ecological niche.</title>
        <authorList>
            <person name="Morin E."/>
            <person name="Kohler A."/>
            <person name="Baker A.R."/>
            <person name="Foulongne-Oriol M."/>
            <person name="Lombard V."/>
            <person name="Nagy L.G."/>
            <person name="Ohm R.A."/>
            <person name="Patyshakuliyeva A."/>
            <person name="Brun A."/>
            <person name="Aerts A.L."/>
            <person name="Bailey A.M."/>
            <person name="Billette C."/>
            <person name="Coutinho P.M."/>
            <person name="Deakin G."/>
            <person name="Doddapaneni H."/>
            <person name="Floudas D."/>
            <person name="Grimwood J."/>
            <person name="Hilden K."/>
            <person name="Kuees U."/>
            <person name="LaButti K.M."/>
            <person name="Lapidus A."/>
            <person name="Lindquist E.A."/>
            <person name="Lucas S.M."/>
            <person name="Murat C."/>
            <person name="Riley R.W."/>
            <person name="Salamov A.A."/>
            <person name="Schmutz J."/>
            <person name="Subramanian V."/>
            <person name="Woesten H.A.B."/>
            <person name="Xu J."/>
            <person name="Eastwood D.C."/>
            <person name="Foster G.D."/>
            <person name="Sonnenberg A.S."/>
            <person name="Cullen D."/>
            <person name="de Vries R.P."/>
            <person name="Lundell T."/>
            <person name="Hibbett D.S."/>
            <person name="Henrissat B."/>
            <person name="Burton K.S."/>
            <person name="Kerrigan R.W."/>
            <person name="Challen M.P."/>
            <person name="Grigoriev I.V."/>
            <person name="Martin F."/>
        </authorList>
    </citation>
    <scope>NUCLEOTIDE SEQUENCE [LARGE SCALE GENOMIC DNA]</scope>
    <source>
        <strain evidence="14">JB137-S8 / ATCC MYA-4627 / FGSC 10392</strain>
    </source>
</reference>
<dbReference type="Pfam" id="PF01494">
    <property type="entry name" value="FAD_binding_3"/>
    <property type="match status" value="2"/>
</dbReference>
<comment type="pathway">
    <text evidence="11">Cofactor biosynthesis; ubiquinone biosynthesis.</text>
</comment>
<dbReference type="FunFam" id="3.50.50.60:FF:000021">
    <property type="entry name" value="Ubiquinone biosynthesis monooxygenase COQ6"/>
    <property type="match status" value="1"/>
</dbReference>
<organism evidence="13 14">
    <name type="scientific">Agaricus bisporus var. burnettii (strain JB137-S8 / ATCC MYA-4627 / FGSC 10392)</name>
    <name type="common">White button mushroom</name>
    <dbReference type="NCBI Taxonomy" id="597362"/>
    <lineage>
        <taxon>Eukaryota</taxon>
        <taxon>Fungi</taxon>
        <taxon>Dikarya</taxon>
        <taxon>Basidiomycota</taxon>
        <taxon>Agaricomycotina</taxon>
        <taxon>Agaricomycetes</taxon>
        <taxon>Agaricomycetidae</taxon>
        <taxon>Agaricales</taxon>
        <taxon>Agaricineae</taxon>
        <taxon>Agaricaceae</taxon>
        <taxon>Agaricus</taxon>
    </lineage>
</organism>
<dbReference type="KEGG" id="abp:AGABI1DRAFT36282"/>
<dbReference type="RefSeq" id="XP_007327161.1">
    <property type="nucleotide sequence ID" value="XM_007327099.1"/>
</dbReference>
<evidence type="ECO:0000256" key="4">
    <source>
        <dbReference type="ARBA" id="ARBA00022688"/>
    </source>
</evidence>
<dbReference type="OMA" id="VKQMQVW"/>
<name>K5Y207_AGABU</name>
<dbReference type="HOGENOM" id="CLU_009665_8_0_1"/>
<dbReference type="PANTHER" id="PTHR43876">
    <property type="entry name" value="UBIQUINONE BIOSYNTHESIS MONOOXYGENASE COQ6, MITOCHONDRIAL"/>
    <property type="match status" value="1"/>
</dbReference>
<dbReference type="HAMAP" id="MF_03193">
    <property type="entry name" value="COQ6_monooxygenase"/>
    <property type="match status" value="1"/>
</dbReference>
<dbReference type="EC" id="1.14.15.45" evidence="11"/>
<keyword evidence="14" id="KW-1185">Reference proteome</keyword>
<dbReference type="GO" id="GO:0106364">
    <property type="term" value="F:4-hydroxy-3-all-trans-polyprenylbenzoate oxygenase activity"/>
    <property type="evidence" value="ECO:0007669"/>
    <property type="project" value="UniProtKB-EC"/>
</dbReference>
<dbReference type="InterPro" id="IPR051205">
    <property type="entry name" value="UbiH/COQ6_monooxygenase"/>
</dbReference>
<evidence type="ECO:0000256" key="2">
    <source>
        <dbReference type="ARBA" id="ARBA00005349"/>
    </source>
</evidence>
<dbReference type="EC" id="1.14.15.46" evidence="11"/>
<evidence type="ECO:0000313" key="14">
    <source>
        <dbReference type="Proteomes" id="UP000008493"/>
    </source>
</evidence>
<feature type="domain" description="FAD-binding" evidence="12">
    <location>
        <begin position="151"/>
        <end position="281"/>
    </location>
</feature>
<comment type="subcellular location">
    <subcellularLocation>
        <location evidence="11">Mitochondrion inner membrane</location>
        <topology evidence="11">Peripheral membrane protein</topology>
        <orientation evidence="11">Matrix side</orientation>
    </subcellularLocation>
</comment>
<dbReference type="PRINTS" id="PR00420">
    <property type="entry name" value="RNGMNOXGNASE"/>
</dbReference>
<evidence type="ECO:0000256" key="9">
    <source>
        <dbReference type="ARBA" id="ARBA00023128"/>
    </source>
</evidence>
<dbReference type="SUPFAM" id="SSF51905">
    <property type="entry name" value="FAD/NAD(P)-binding domain"/>
    <property type="match status" value="1"/>
</dbReference>
<protein>
    <recommendedName>
        <fullName evidence="11">Ubiquinone biosynthesis monooxygenase COQ6, mitochondrial</fullName>
        <ecNumber evidence="11">1.14.15.45</ecNumber>
    </recommendedName>
    <alternativeName>
        <fullName evidence="11">2-methoxy-6-polyprenolphenol 4-hydroxylase</fullName>
        <ecNumber evidence="11">1.14.15.46</ecNumber>
    </alternativeName>
</protein>
<keyword evidence="3 11" id="KW-0285">Flavoprotein</keyword>
<dbReference type="eggNOG" id="KOG3855">
    <property type="taxonomic scope" value="Eukaryota"/>
</dbReference>
<dbReference type="FunCoup" id="K5Y207">
    <property type="interactions" value="267"/>
</dbReference>
<dbReference type="InParanoid" id="K5Y207"/>
<comment type="subunit">
    <text evidence="11">Component of a multi-subunit COQ enzyme complex, composed of at least COQ3, COQ4, COQ5, COQ6, COQ7 and COQ9.</text>
</comment>
<keyword evidence="7 11" id="KW-0560">Oxidoreductase</keyword>
<dbReference type="STRING" id="597362.K5Y207"/>
<evidence type="ECO:0000256" key="5">
    <source>
        <dbReference type="ARBA" id="ARBA00022792"/>
    </source>
</evidence>
<feature type="domain" description="FAD-binding" evidence="12">
    <location>
        <begin position="406"/>
        <end position="469"/>
    </location>
</feature>
<evidence type="ECO:0000256" key="1">
    <source>
        <dbReference type="ARBA" id="ARBA00001974"/>
    </source>
</evidence>
<keyword evidence="6 11" id="KW-0274">FAD</keyword>
<evidence type="ECO:0000256" key="7">
    <source>
        <dbReference type="ARBA" id="ARBA00023002"/>
    </source>
</evidence>
<sequence length="570" mass="61626">MLLLSRVSVAASAHIRKYATESCDVLIVGGGPVGLALASALSSSPVVRQNLRVALVEAGDLDKVRNWHSAPDQYSNRVSSLTNASCTFLQSRYQSYSILIDKGAWKFVQHERTCPIEQMEVWDGISDARINFNAAEMRSTSQPEGMSRLTENLNLQRGLLQSLDEIPSLDLIHKTKVTSISREAEGHGAWPVVELDNGQRLRTRLLVGADGFNSPVRTYAQIPSFGWSYDTQGIVATLVHQPRTAYEGPNTTAYQRFLPTGPIAFLPLSRTVSSLVWSTRPHIARVFQASDSSVLACMINAAFRLPQLSLQYLYNRISEAQAAGTPLTAQQVQEEILWREKSHGIDHHSALSTSSTIRSDSAAKIPPTDSHLLPPLVTSIQTGSIASFPIRFNHTESYLGEGPGARTVLVGDAAHTTHPLAGQGLNLGLGDVECLANCIENAVLSGSDVGSHTALQPYARERYLVNHTILAAVDKLHKLYTTEFEPVVWARSTGLEIVNELDSLKAAIMMTAGADSQRSGMAAGWDAMSNGLQTVESVARLARAIGGGMGGILGAGAHALTKKIAEYRKV</sequence>
<dbReference type="PANTHER" id="PTHR43876:SF7">
    <property type="entry name" value="UBIQUINONE BIOSYNTHESIS MONOOXYGENASE COQ6, MITOCHONDRIAL"/>
    <property type="match status" value="1"/>
</dbReference>
<accession>K5Y207</accession>
<gene>
    <name evidence="11" type="primary">COQ6</name>
    <name evidence="13" type="ORF">AGABI1DRAFT_36282</name>
</gene>
<dbReference type="PROSITE" id="PS01304">
    <property type="entry name" value="UBIH"/>
    <property type="match status" value="1"/>
</dbReference>